<accession>A0A8J2BPD8</accession>
<dbReference type="EMBL" id="CAJNOB010000056">
    <property type="protein sequence ID" value="CAF0703940.1"/>
    <property type="molecule type" value="Genomic_DNA"/>
</dbReference>
<dbReference type="AlphaFoldDB" id="A0A8J2BPD8"/>
<reference evidence="1" key="1">
    <citation type="submission" date="2021-02" db="EMBL/GenBank/DDBJ databases">
        <authorList>
            <person name="Cremers G."/>
            <person name="Picone N."/>
        </authorList>
    </citation>
    <scope>NUCLEOTIDE SEQUENCE</scope>
    <source>
        <strain evidence="1">PQ17</strain>
    </source>
</reference>
<evidence type="ECO:0000313" key="2">
    <source>
        <dbReference type="Proteomes" id="UP000663859"/>
    </source>
</evidence>
<gene>
    <name evidence="1" type="ORF">MPNT_60144</name>
</gene>
<name>A0A8J2BPD8_9BACT</name>
<dbReference type="Proteomes" id="UP000663859">
    <property type="component" value="Unassembled WGS sequence"/>
</dbReference>
<sequence>MNGDSRGLVGQVSDPKVGVILVEECDRLMRLRSDYREATLAAESQSILLVDPNGMSDDIVRALDEVMVSLCARLYGKRSPRNCAKKAVEPIA</sequence>
<evidence type="ECO:0008006" key="3">
    <source>
        <dbReference type="Google" id="ProtNLM"/>
    </source>
</evidence>
<keyword evidence="2" id="KW-1185">Reference proteome</keyword>
<organism evidence="1 2">
    <name type="scientific">Candidatus Methylacidithermus pantelleriae</name>
    <dbReference type="NCBI Taxonomy" id="2744239"/>
    <lineage>
        <taxon>Bacteria</taxon>
        <taxon>Pseudomonadati</taxon>
        <taxon>Verrucomicrobiota</taxon>
        <taxon>Methylacidiphilae</taxon>
        <taxon>Methylacidiphilales</taxon>
        <taxon>Methylacidiphilaceae</taxon>
        <taxon>Candidatus Methylacidithermus</taxon>
    </lineage>
</organism>
<protein>
    <recommendedName>
        <fullName evidence="3">Resolvase/invertase-type recombinase catalytic domain-containing protein</fullName>
    </recommendedName>
</protein>
<dbReference type="RefSeq" id="WP_214096480.1">
    <property type="nucleotide sequence ID" value="NZ_CAJNOB010000056.1"/>
</dbReference>
<comment type="caution">
    <text evidence="1">The sequence shown here is derived from an EMBL/GenBank/DDBJ whole genome shotgun (WGS) entry which is preliminary data.</text>
</comment>
<evidence type="ECO:0000313" key="1">
    <source>
        <dbReference type="EMBL" id="CAF0703940.1"/>
    </source>
</evidence>
<proteinExistence type="predicted"/>